<protein>
    <submittedName>
        <fullName evidence="1">Uncharacterized protein</fullName>
    </submittedName>
</protein>
<evidence type="ECO:0000313" key="1">
    <source>
        <dbReference type="EMBL" id="VEL06605.1"/>
    </source>
</evidence>
<keyword evidence="2" id="KW-1185">Reference proteome</keyword>
<evidence type="ECO:0000313" key="2">
    <source>
        <dbReference type="Proteomes" id="UP000784294"/>
    </source>
</evidence>
<gene>
    <name evidence="1" type="ORF">PXEA_LOCUS45</name>
</gene>
<dbReference type="EMBL" id="CAAALY010000096">
    <property type="protein sequence ID" value="VEL06605.1"/>
    <property type="molecule type" value="Genomic_DNA"/>
</dbReference>
<accession>A0A3S5BKE9</accession>
<name>A0A3S5BKE9_9PLAT</name>
<organism evidence="1 2">
    <name type="scientific">Protopolystoma xenopodis</name>
    <dbReference type="NCBI Taxonomy" id="117903"/>
    <lineage>
        <taxon>Eukaryota</taxon>
        <taxon>Metazoa</taxon>
        <taxon>Spiralia</taxon>
        <taxon>Lophotrochozoa</taxon>
        <taxon>Platyhelminthes</taxon>
        <taxon>Monogenea</taxon>
        <taxon>Polyopisthocotylea</taxon>
        <taxon>Polystomatidea</taxon>
        <taxon>Polystomatidae</taxon>
        <taxon>Protopolystoma</taxon>
    </lineage>
</organism>
<dbReference type="AlphaFoldDB" id="A0A3S5BKE9"/>
<comment type="caution">
    <text evidence="1">The sequence shown here is derived from an EMBL/GenBank/DDBJ whole genome shotgun (WGS) entry which is preliminary data.</text>
</comment>
<sequence length="207" mass="23444">MDLTLRPSDYRLSESVLNTLDISGHHRTLSSSTEPPQSQYLITGQGEYVNNIHKETGIKDFTEEAPRKRAAISCCSNYLDSENSLSWCSTVSVDQDIEHADKLFESGEDPNEIKNVLCETDIPLDLPFEEDMLPKTDISKWSRSLSPVNNESWQLVGEDLLLSSSENVSCLSFQSCWFYFLVDLFDKLLNIPAKSLIVILSPLDYLR</sequence>
<dbReference type="Proteomes" id="UP000784294">
    <property type="component" value="Unassembled WGS sequence"/>
</dbReference>
<proteinExistence type="predicted"/>
<reference evidence="1" key="1">
    <citation type="submission" date="2018-11" db="EMBL/GenBank/DDBJ databases">
        <authorList>
            <consortium name="Pathogen Informatics"/>
        </authorList>
    </citation>
    <scope>NUCLEOTIDE SEQUENCE</scope>
</reference>